<reference evidence="1 2" key="1">
    <citation type="submission" date="2015-03" db="EMBL/GenBank/DDBJ databases">
        <authorList>
            <person name="Xie B.-B."/>
            <person name="Rong J.-C."/>
            <person name="Qin Q.-L."/>
            <person name="Zhang Y.-Z."/>
        </authorList>
    </citation>
    <scope>NUCLEOTIDE SEQUENCE [LARGE SCALE GENOMIC DNA]</scope>
    <source>
        <strain evidence="1 2">KMM 661</strain>
    </source>
</reference>
<evidence type="ECO:0000313" key="2">
    <source>
        <dbReference type="Proteomes" id="UP000198329"/>
    </source>
</evidence>
<sequence>MNFCDDIFEAVLALDESTSNVADSDYNLNLKEVNLAHYLSISNNEKLVLLEKCGLFDLVKLDNKIALLKHDTQRVHLNVVTNTKVTKS</sequence>
<dbReference type="GeneID" id="300943461"/>
<organism evidence="1 2">
    <name type="scientific">Pseudoalteromonas nigrifaciens</name>
    <dbReference type="NCBI Taxonomy" id="28109"/>
    <lineage>
        <taxon>Bacteria</taxon>
        <taxon>Pseudomonadati</taxon>
        <taxon>Pseudomonadota</taxon>
        <taxon>Gammaproteobacteria</taxon>
        <taxon>Alteromonadales</taxon>
        <taxon>Pseudoalteromonadaceae</taxon>
        <taxon>Pseudoalteromonas</taxon>
    </lineage>
</organism>
<dbReference type="RefSeq" id="WP_089369097.1">
    <property type="nucleotide sequence ID" value="NZ_BJXZ01000029.1"/>
</dbReference>
<evidence type="ECO:0000313" key="1">
    <source>
        <dbReference type="EMBL" id="ASM55851.1"/>
    </source>
</evidence>
<proteinExistence type="predicted"/>
<dbReference type="AlphaFoldDB" id="A0AAC9ULQ6"/>
<dbReference type="Proteomes" id="UP000198329">
    <property type="component" value="Chromosome II"/>
</dbReference>
<accession>A0AAC9ULQ6</accession>
<name>A0AAC9ULQ6_9GAMM</name>
<dbReference type="EMBL" id="CP011037">
    <property type="protein sequence ID" value="ASM55851.1"/>
    <property type="molecule type" value="Genomic_DNA"/>
</dbReference>
<protein>
    <submittedName>
        <fullName evidence="1">Uncharacterized protein</fullName>
    </submittedName>
</protein>
<gene>
    <name evidence="1" type="ORF">PNIG_b0220</name>
</gene>
<keyword evidence="2" id="KW-1185">Reference proteome</keyword>
<dbReference type="KEGG" id="png:PNIG_b0220"/>